<keyword evidence="1" id="KW-0472">Membrane</keyword>
<dbReference type="EMBL" id="CCAG010000247">
    <property type="status" value="NOT_ANNOTATED_CDS"/>
    <property type="molecule type" value="Genomic_DNA"/>
</dbReference>
<keyword evidence="3" id="KW-1185">Reference proteome</keyword>
<evidence type="ECO:0000256" key="1">
    <source>
        <dbReference type="SAM" id="Phobius"/>
    </source>
</evidence>
<evidence type="ECO:0000313" key="2">
    <source>
        <dbReference type="EnsemblMetazoa" id="GMOY009589-PA"/>
    </source>
</evidence>
<feature type="transmembrane region" description="Helical" evidence="1">
    <location>
        <begin position="92"/>
        <end position="117"/>
    </location>
</feature>
<accession>A0A1B0G8F0</accession>
<sequence>MYKENMLLTQVRLEAYGNANSTVYDCNLWLQFNNMQHSMVWYGMVWYGIVWYDMKSHLLATLFGCVFFLVIHISMQVYCAFVYRFYVYLTNLLFPFFVFIFVFGFAVTVVIINVVVVSFVAVRAYSFICLFSVWSPMMTITVQC</sequence>
<dbReference type="VEuPathDB" id="VectorBase:GMOY009589"/>
<feature type="transmembrane region" description="Helical" evidence="1">
    <location>
        <begin position="124"/>
        <end position="142"/>
    </location>
</feature>
<protein>
    <submittedName>
        <fullName evidence="2">Uncharacterized protein</fullName>
    </submittedName>
</protein>
<keyword evidence="1" id="KW-0812">Transmembrane</keyword>
<dbReference type="AlphaFoldDB" id="A0A1B0G8F0"/>
<reference evidence="2" key="1">
    <citation type="submission" date="2020-05" db="UniProtKB">
        <authorList>
            <consortium name="EnsemblMetazoa"/>
        </authorList>
    </citation>
    <scope>IDENTIFICATION</scope>
    <source>
        <strain evidence="2">Yale</strain>
    </source>
</reference>
<evidence type="ECO:0000313" key="3">
    <source>
        <dbReference type="Proteomes" id="UP000092444"/>
    </source>
</evidence>
<dbReference type="Proteomes" id="UP000092444">
    <property type="component" value="Unassembled WGS sequence"/>
</dbReference>
<keyword evidence="1" id="KW-1133">Transmembrane helix</keyword>
<name>A0A1B0G8F0_GLOMM</name>
<dbReference type="EnsemblMetazoa" id="GMOY009589-RA">
    <property type="protein sequence ID" value="GMOY009589-PA"/>
    <property type="gene ID" value="GMOY009589"/>
</dbReference>
<proteinExistence type="predicted"/>
<feature type="transmembrane region" description="Helical" evidence="1">
    <location>
        <begin position="59"/>
        <end position="86"/>
    </location>
</feature>
<organism evidence="2 3">
    <name type="scientific">Glossina morsitans morsitans</name>
    <name type="common">Savannah tsetse fly</name>
    <dbReference type="NCBI Taxonomy" id="37546"/>
    <lineage>
        <taxon>Eukaryota</taxon>
        <taxon>Metazoa</taxon>
        <taxon>Ecdysozoa</taxon>
        <taxon>Arthropoda</taxon>
        <taxon>Hexapoda</taxon>
        <taxon>Insecta</taxon>
        <taxon>Pterygota</taxon>
        <taxon>Neoptera</taxon>
        <taxon>Endopterygota</taxon>
        <taxon>Diptera</taxon>
        <taxon>Brachycera</taxon>
        <taxon>Muscomorpha</taxon>
        <taxon>Hippoboscoidea</taxon>
        <taxon>Glossinidae</taxon>
        <taxon>Glossina</taxon>
    </lineage>
</organism>